<protein>
    <recommendedName>
        <fullName evidence="1">DUF7848 domain-containing protein</fullName>
    </recommendedName>
</protein>
<feature type="domain" description="DUF7848" evidence="1">
    <location>
        <begin position="3"/>
        <end position="91"/>
    </location>
</feature>
<evidence type="ECO:0000313" key="2">
    <source>
        <dbReference type="EMBL" id="GFH36484.1"/>
    </source>
</evidence>
<evidence type="ECO:0000313" key="3">
    <source>
        <dbReference type="Proteomes" id="UP000484988"/>
    </source>
</evidence>
<dbReference type="AlphaFoldDB" id="A0A6A0AWZ6"/>
<name>A0A6A0AWZ6_9ACTN</name>
<dbReference type="EMBL" id="BLLG01000006">
    <property type="protein sequence ID" value="GFH36484.1"/>
    <property type="molecule type" value="Genomic_DNA"/>
</dbReference>
<dbReference type="Proteomes" id="UP000484988">
    <property type="component" value="Unassembled WGS sequence"/>
</dbReference>
<organism evidence="2 3">
    <name type="scientific">Streptomyces pacificus</name>
    <dbReference type="NCBI Taxonomy" id="2705029"/>
    <lineage>
        <taxon>Bacteria</taxon>
        <taxon>Bacillati</taxon>
        <taxon>Actinomycetota</taxon>
        <taxon>Actinomycetes</taxon>
        <taxon>Kitasatosporales</taxon>
        <taxon>Streptomycetaceae</taxon>
        <taxon>Streptomyces</taxon>
    </lineage>
</organism>
<comment type="caution">
    <text evidence="2">The sequence shown here is derived from an EMBL/GenBank/DDBJ whole genome shotgun (WGS) entry which is preliminary data.</text>
</comment>
<keyword evidence="3" id="KW-1185">Reference proteome</keyword>
<reference evidence="2 3" key="1">
    <citation type="submission" date="2020-02" db="EMBL/GenBank/DDBJ databases">
        <title>Whole Genome Shotgun Sequence of Streptomyces sp. strain CWH03.</title>
        <authorList>
            <person name="Dohra H."/>
            <person name="Kodani S."/>
            <person name="Yamamura H."/>
        </authorList>
    </citation>
    <scope>NUCLEOTIDE SEQUENCE [LARGE SCALE GENOMIC DNA]</scope>
    <source>
        <strain evidence="2 3">CWH03</strain>
    </source>
</reference>
<gene>
    <name evidence="2" type="ORF">SCWH03_27120</name>
</gene>
<accession>A0A6A0AWZ6</accession>
<sequence>MGYRFRRFRVEADCEPDAEPQAHAMQCAVCGESGPPVEVEKQNTPETQEKADREAQAAAATWVGEHRSDNREHLTYRLVTSVPYRIVPGEWL</sequence>
<dbReference type="InterPro" id="IPR057170">
    <property type="entry name" value="DUF7848"/>
</dbReference>
<proteinExistence type="predicted"/>
<evidence type="ECO:0000259" key="1">
    <source>
        <dbReference type="Pfam" id="PF25232"/>
    </source>
</evidence>
<dbReference type="Pfam" id="PF25232">
    <property type="entry name" value="DUF7848"/>
    <property type="match status" value="1"/>
</dbReference>